<evidence type="ECO:0000313" key="4">
    <source>
        <dbReference type="EMBL" id="MBC2668868.1"/>
    </source>
</evidence>
<dbReference type="Proteomes" id="UP000551327">
    <property type="component" value="Unassembled WGS sequence"/>
</dbReference>
<evidence type="ECO:0000259" key="3">
    <source>
        <dbReference type="PROSITE" id="PS51186"/>
    </source>
</evidence>
<protein>
    <submittedName>
        <fullName evidence="4">GNAT family N-acetyltransferase</fullName>
    </submittedName>
</protein>
<evidence type="ECO:0000256" key="1">
    <source>
        <dbReference type="ARBA" id="ARBA00022679"/>
    </source>
</evidence>
<sequence>MTRSGAAHPLTHRTATLDDLPALHGLIDRAIATLQQGFLSPQQISASRHVMGLDTQLIRDGTYLVVEREGAIVGSGGWSYRATLYGGDQSVVAREVAELDPAQDAARIRAMYTDPACARQGIGRQVLTLCENAARARGFRRAEMMATLAGEPLYRACGYIPIEQVTAGPIDGVSVPLVRMGKAL</sequence>
<dbReference type="EMBL" id="JACLAX010000005">
    <property type="protein sequence ID" value="MBC2668868.1"/>
    <property type="molecule type" value="Genomic_DNA"/>
</dbReference>
<dbReference type="InterPro" id="IPR000182">
    <property type="entry name" value="GNAT_dom"/>
</dbReference>
<reference evidence="4 5" key="1">
    <citation type="submission" date="2020-08" db="EMBL/GenBank/DDBJ databases">
        <title>The genome sequence of type strain Novosphingobium piscinae KCTC 42194.</title>
        <authorList>
            <person name="Liu Y."/>
        </authorList>
    </citation>
    <scope>NUCLEOTIDE SEQUENCE [LARGE SCALE GENOMIC DNA]</scope>
    <source>
        <strain evidence="4 5">KCTC 42194</strain>
    </source>
</reference>
<keyword evidence="1 4" id="KW-0808">Transferase</keyword>
<dbReference type="PANTHER" id="PTHR43877">
    <property type="entry name" value="AMINOALKYLPHOSPHONATE N-ACETYLTRANSFERASE-RELATED-RELATED"/>
    <property type="match status" value="1"/>
</dbReference>
<dbReference type="Pfam" id="PF00583">
    <property type="entry name" value="Acetyltransf_1"/>
    <property type="match status" value="1"/>
</dbReference>
<organism evidence="4 5">
    <name type="scientific">Novosphingobium piscinae</name>
    <dbReference type="NCBI Taxonomy" id="1507448"/>
    <lineage>
        <taxon>Bacteria</taxon>
        <taxon>Pseudomonadati</taxon>
        <taxon>Pseudomonadota</taxon>
        <taxon>Alphaproteobacteria</taxon>
        <taxon>Sphingomonadales</taxon>
        <taxon>Sphingomonadaceae</taxon>
        <taxon>Novosphingobium</taxon>
    </lineage>
</organism>
<evidence type="ECO:0000256" key="2">
    <source>
        <dbReference type="ARBA" id="ARBA00023315"/>
    </source>
</evidence>
<comment type="caution">
    <text evidence="4">The sequence shown here is derived from an EMBL/GenBank/DDBJ whole genome shotgun (WGS) entry which is preliminary data.</text>
</comment>
<dbReference type="GO" id="GO:0016747">
    <property type="term" value="F:acyltransferase activity, transferring groups other than amino-acyl groups"/>
    <property type="evidence" value="ECO:0007669"/>
    <property type="project" value="InterPro"/>
</dbReference>
<dbReference type="CDD" id="cd04301">
    <property type="entry name" value="NAT_SF"/>
    <property type="match status" value="1"/>
</dbReference>
<dbReference type="SUPFAM" id="SSF55729">
    <property type="entry name" value="Acyl-CoA N-acyltransferases (Nat)"/>
    <property type="match status" value="1"/>
</dbReference>
<feature type="domain" description="N-acetyltransferase" evidence="3">
    <location>
        <begin position="10"/>
        <end position="184"/>
    </location>
</feature>
<dbReference type="Gene3D" id="3.40.630.30">
    <property type="match status" value="1"/>
</dbReference>
<dbReference type="InterPro" id="IPR016181">
    <property type="entry name" value="Acyl_CoA_acyltransferase"/>
</dbReference>
<keyword evidence="2" id="KW-0012">Acyltransferase</keyword>
<dbReference type="AlphaFoldDB" id="A0A7X1FXP8"/>
<dbReference type="PANTHER" id="PTHR43877:SF1">
    <property type="entry name" value="ACETYLTRANSFERASE"/>
    <property type="match status" value="1"/>
</dbReference>
<keyword evidence="5" id="KW-1185">Reference proteome</keyword>
<proteinExistence type="predicted"/>
<accession>A0A7X1FXP8</accession>
<dbReference type="RefSeq" id="WP_185678759.1">
    <property type="nucleotide sequence ID" value="NZ_JACLAX010000005.1"/>
</dbReference>
<gene>
    <name evidence="4" type="ORF">H7F53_06915</name>
</gene>
<name>A0A7X1FXP8_9SPHN</name>
<evidence type="ECO:0000313" key="5">
    <source>
        <dbReference type="Proteomes" id="UP000551327"/>
    </source>
</evidence>
<dbReference type="PROSITE" id="PS51186">
    <property type="entry name" value="GNAT"/>
    <property type="match status" value="1"/>
</dbReference>
<dbReference type="InterPro" id="IPR050832">
    <property type="entry name" value="Bact_Acetyltransf"/>
</dbReference>